<evidence type="ECO:0000259" key="1">
    <source>
        <dbReference type="PROSITE" id="PS50144"/>
    </source>
</evidence>
<dbReference type="OrthoDB" id="1093087at2759"/>
<keyword evidence="3" id="KW-1185">Reference proteome</keyword>
<feature type="domain" description="MATH" evidence="1">
    <location>
        <begin position="298"/>
        <end position="407"/>
    </location>
</feature>
<gene>
    <name evidence="2" type="ORF">ISN44_As08g024500</name>
</gene>
<sequence length="565" mass="65346">MGSLAPDSTIMKNLREHPPSSYSLKINKLSQLISDKYESRLFLSGGYNWRLVIYPKGNQKDNGSGFISMYVEFDNTCLSSTSPIEVFAYLTFFVYNKKENKYFSIQDVEVKRFNALRTVWGLSQVLSLETFNDPENGYIFEGEQCEFGVDVMIASPFTKWEVVSFDEKLTFPKFSWSVKDFSVLKEEFYRSNSFSMGGRKWNLLLYPKGDSRANGKWLSIFLNLDGTEVLKADEKIYVRALLKIIDPRGSNHSTKPINNWFTESNKSWGVVEFSSLAKLREFENITELDDEKYESRLFATGGYNWRLVIYPKGNAKDEGSGFISMYVEFDSTNLSSTPLTDVFAYLVFFVYNKKTDKYFTIKDTEVKRFNALRTVWGLSQVLSLETFNDPKNGYIFEGDQCEFGVDVLVAPSLTKWEVVSFNQKISNPKFSWTLKKFKELKEEFYDSVKFLVGGRQWFLKVYPKGDVRARDKSLSIYLYLSKSETVNAEEKIYTRVHVRLIDPLGSTHHVAGKLNRWYTKQNTGYGWHTFAYLDKLREAYLDNEGSLNIEIEFAVVTSTKYSPSV</sequence>
<reference evidence="2 3" key="1">
    <citation type="submission" date="2020-12" db="EMBL/GenBank/DDBJ databases">
        <title>Concerted genomic and epigenomic changes stabilize Arabidopsis allopolyploids.</title>
        <authorList>
            <person name="Chen Z."/>
        </authorList>
    </citation>
    <scope>NUCLEOTIDE SEQUENCE [LARGE SCALE GENOMIC DNA]</scope>
    <source>
        <strain evidence="2">As9502</strain>
        <tissue evidence="2">Leaf</tissue>
    </source>
</reference>
<dbReference type="InterPro" id="IPR002083">
    <property type="entry name" value="MATH/TRAF_dom"/>
</dbReference>
<dbReference type="SMART" id="SM00061">
    <property type="entry name" value="MATH"/>
    <property type="match status" value="4"/>
</dbReference>
<dbReference type="PANTHER" id="PTHR46162">
    <property type="entry name" value="TRAF-LIKE FAMILY PROTEIN"/>
    <property type="match status" value="1"/>
</dbReference>
<dbReference type="AlphaFoldDB" id="A0A8T2B6K7"/>
<proteinExistence type="predicted"/>
<evidence type="ECO:0000313" key="3">
    <source>
        <dbReference type="Proteomes" id="UP000694251"/>
    </source>
</evidence>
<dbReference type="FunFam" id="2.60.210.10:FF:000013">
    <property type="entry name" value="TRAF-like family protein"/>
    <property type="match status" value="1"/>
</dbReference>
<organism evidence="2 3">
    <name type="scientific">Arabidopsis suecica</name>
    <name type="common">Swedish thale-cress</name>
    <name type="synonym">Cardaminopsis suecica</name>
    <dbReference type="NCBI Taxonomy" id="45249"/>
    <lineage>
        <taxon>Eukaryota</taxon>
        <taxon>Viridiplantae</taxon>
        <taxon>Streptophyta</taxon>
        <taxon>Embryophyta</taxon>
        <taxon>Tracheophyta</taxon>
        <taxon>Spermatophyta</taxon>
        <taxon>Magnoliopsida</taxon>
        <taxon>eudicotyledons</taxon>
        <taxon>Gunneridae</taxon>
        <taxon>Pentapetalae</taxon>
        <taxon>rosids</taxon>
        <taxon>malvids</taxon>
        <taxon>Brassicales</taxon>
        <taxon>Brassicaceae</taxon>
        <taxon>Camelineae</taxon>
        <taxon>Arabidopsis</taxon>
    </lineage>
</organism>
<feature type="domain" description="MATH" evidence="1">
    <location>
        <begin position="427"/>
        <end position="553"/>
    </location>
</feature>
<accession>A0A8T2B6K7</accession>
<dbReference type="CDD" id="cd00121">
    <property type="entry name" value="MATH"/>
    <property type="match status" value="4"/>
</dbReference>
<dbReference type="Proteomes" id="UP000694251">
    <property type="component" value="Chromosome 8"/>
</dbReference>
<feature type="domain" description="MATH" evidence="1">
    <location>
        <begin position="171"/>
        <end position="297"/>
    </location>
</feature>
<feature type="domain" description="MATH" evidence="1">
    <location>
        <begin position="19"/>
        <end position="151"/>
    </location>
</feature>
<dbReference type="PROSITE" id="PS50144">
    <property type="entry name" value="MATH"/>
    <property type="match status" value="4"/>
</dbReference>
<comment type="caution">
    <text evidence="2">The sequence shown here is derived from an EMBL/GenBank/DDBJ whole genome shotgun (WGS) entry which is preliminary data.</text>
</comment>
<name>A0A8T2B6K7_ARASU</name>
<dbReference type="Pfam" id="PF22486">
    <property type="entry name" value="MATH_2"/>
    <property type="match status" value="4"/>
</dbReference>
<dbReference type="PANTHER" id="PTHR46162:SF5">
    <property type="entry name" value="T23K8.6-RELATED"/>
    <property type="match status" value="1"/>
</dbReference>
<protein>
    <submittedName>
        <fullName evidence="2">MATH/TRAF domain</fullName>
    </submittedName>
</protein>
<dbReference type="EMBL" id="JAEFBJ010000008">
    <property type="protein sequence ID" value="KAG7582897.1"/>
    <property type="molecule type" value="Genomic_DNA"/>
</dbReference>
<evidence type="ECO:0000313" key="2">
    <source>
        <dbReference type="EMBL" id="KAG7582897.1"/>
    </source>
</evidence>